<organism evidence="2 3">
    <name type="scientific">Ameca splendens</name>
    <dbReference type="NCBI Taxonomy" id="208324"/>
    <lineage>
        <taxon>Eukaryota</taxon>
        <taxon>Metazoa</taxon>
        <taxon>Chordata</taxon>
        <taxon>Craniata</taxon>
        <taxon>Vertebrata</taxon>
        <taxon>Euteleostomi</taxon>
        <taxon>Actinopterygii</taxon>
        <taxon>Neopterygii</taxon>
        <taxon>Teleostei</taxon>
        <taxon>Neoteleostei</taxon>
        <taxon>Acanthomorphata</taxon>
        <taxon>Ovalentaria</taxon>
        <taxon>Atherinomorphae</taxon>
        <taxon>Cyprinodontiformes</taxon>
        <taxon>Goodeidae</taxon>
        <taxon>Ameca</taxon>
    </lineage>
</organism>
<accession>A0ABV0Y2B6</accession>
<dbReference type="EMBL" id="JAHRIP010020071">
    <property type="protein sequence ID" value="MEQ2287861.1"/>
    <property type="molecule type" value="Genomic_DNA"/>
</dbReference>
<name>A0ABV0Y2B6_9TELE</name>
<comment type="caution">
    <text evidence="2">The sequence shown here is derived from an EMBL/GenBank/DDBJ whole genome shotgun (WGS) entry which is preliminary data.</text>
</comment>
<evidence type="ECO:0000313" key="3">
    <source>
        <dbReference type="Proteomes" id="UP001469553"/>
    </source>
</evidence>
<keyword evidence="3" id="KW-1185">Reference proteome</keyword>
<evidence type="ECO:0000313" key="2">
    <source>
        <dbReference type="EMBL" id="MEQ2287861.1"/>
    </source>
</evidence>
<protein>
    <submittedName>
        <fullName evidence="2">Uncharacterized protein</fullName>
    </submittedName>
</protein>
<dbReference type="Proteomes" id="UP001469553">
    <property type="component" value="Unassembled WGS sequence"/>
</dbReference>
<gene>
    <name evidence="2" type="ORF">AMECASPLE_017031</name>
</gene>
<reference evidence="2 3" key="1">
    <citation type="submission" date="2021-06" db="EMBL/GenBank/DDBJ databases">
        <authorList>
            <person name="Palmer J.M."/>
        </authorList>
    </citation>
    <scope>NUCLEOTIDE SEQUENCE [LARGE SCALE GENOMIC DNA]</scope>
    <source>
        <strain evidence="2 3">AS_MEX2019</strain>
        <tissue evidence="2">Muscle</tissue>
    </source>
</reference>
<sequence>MLDYTPCCMVAVSSPALDNPPWFWTSLDPSDQVQNRSPLHSLSLSTLQHRTPAGGFHSHSVLATQPLSLAHLSPDSPPSPTMSRFRKPAGYGVLTLPRKHPFQ</sequence>
<proteinExistence type="predicted"/>
<feature type="region of interest" description="Disordered" evidence="1">
    <location>
        <begin position="69"/>
        <end position="88"/>
    </location>
</feature>
<evidence type="ECO:0000256" key="1">
    <source>
        <dbReference type="SAM" id="MobiDB-lite"/>
    </source>
</evidence>